<evidence type="ECO:0000256" key="1">
    <source>
        <dbReference type="ARBA" id="ARBA00004604"/>
    </source>
</evidence>
<dbReference type="RefSeq" id="XP_001731399.1">
    <property type="nucleotide sequence ID" value="XM_001731347.1"/>
</dbReference>
<dbReference type="InterPro" id="IPR050755">
    <property type="entry name" value="TRAFAC_YlqF/YawG_RiboMat"/>
</dbReference>
<dbReference type="PANTHER" id="PTHR11089">
    <property type="entry name" value="GTP-BINDING PROTEIN-RELATED"/>
    <property type="match status" value="1"/>
</dbReference>
<dbReference type="Gene3D" id="3.40.50.300">
    <property type="entry name" value="P-loop containing nucleotide triphosphate hydrolases"/>
    <property type="match status" value="1"/>
</dbReference>
<feature type="region of interest" description="Disordered" evidence="6">
    <location>
        <begin position="335"/>
        <end position="371"/>
    </location>
</feature>
<dbReference type="PRINTS" id="PR00326">
    <property type="entry name" value="GTP1OBG"/>
</dbReference>
<evidence type="ECO:0000259" key="7">
    <source>
        <dbReference type="PROSITE" id="PS51721"/>
    </source>
</evidence>
<dbReference type="AlphaFoldDB" id="A8PY34"/>
<feature type="compositionally biased region" description="Polar residues" evidence="6">
    <location>
        <begin position="125"/>
        <end position="138"/>
    </location>
</feature>
<gene>
    <name evidence="8" type="ORF">MGL_1582</name>
</gene>
<dbReference type="OMA" id="IMARVEP"/>
<keyword evidence="4" id="KW-0342">GTP-binding</keyword>
<dbReference type="FunFam" id="3.40.50.300:FF:000571">
    <property type="entry name" value="Guanine nucleotide-binding protein-like NSN1"/>
    <property type="match status" value="1"/>
</dbReference>
<dbReference type="FunFam" id="1.10.1580.10:FF:000002">
    <property type="entry name" value="Guanine nucleotide-binding protein-like 3 (nucleolar)-like"/>
    <property type="match status" value="1"/>
</dbReference>
<dbReference type="InParanoid" id="A8PY34"/>
<feature type="compositionally biased region" description="Acidic residues" evidence="6">
    <location>
        <begin position="471"/>
        <end position="488"/>
    </location>
</feature>
<feature type="region of interest" description="Disordered" evidence="6">
    <location>
        <begin position="125"/>
        <end position="146"/>
    </location>
</feature>
<name>A8PY34_MALGO</name>
<feature type="compositionally biased region" description="Low complexity" evidence="6">
    <location>
        <begin position="353"/>
        <end position="371"/>
    </location>
</feature>
<proteinExistence type="predicted"/>
<feature type="region of interest" description="Disordered" evidence="6">
    <location>
        <begin position="396"/>
        <end position="547"/>
    </location>
</feature>
<feature type="domain" description="CP-type G" evidence="7">
    <location>
        <begin position="42"/>
        <end position="232"/>
    </location>
</feature>
<evidence type="ECO:0000256" key="6">
    <source>
        <dbReference type="SAM" id="MobiDB-lite"/>
    </source>
</evidence>
<dbReference type="InterPro" id="IPR027417">
    <property type="entry name" value="P-loop_NTPase"/>
</dbReference>
<dbReference type="KEGG" id="mgl:MGL_1582"/>
<dbReference type="Proteomes" id="UP000008837">
    <property type="component" value="Unassembled WGS sequence"/>
</dbReference>
<dbReference type="InterPro" id="IPR023179">
    <property type="entry name" value="GTP-bd_ortho_bundle_sf"/>
</dbReference>
<dbReference type="GO" id="GO:0005525">
    <property type="term" value="F:GTP binding"/>
    <property type="evidence" value="ECO:0007669"/>
    <property type="project" value="UniProtKB-KW"/>
</dbReference>
<dbReference type="GO" id="GO:0005730">
    <property type="term" value="C:nucleolus"/>
    <property type="evidence" value="ECO:0007669"/>
    <property type="project" value="UniProtKB-SubCell"/>
</dbReference>
<dbReference type="Pfam" id="PF01926">
    <property type="entry name" value="MMR_HSR1"/>
    <property type="match status" value="1"/>
</dbReference>
<feature type="region of interest" description="Disordered" evidence="6">
    <location>
        <begin position="590"/>
        <end position="612"/>
    </location>
</feature>
<accession>A8PY34</accession>
<dbReference type="Gene3D" id="1.10.1580.10">
    <property type="match status" value="1"/>
</dbReference>
<dbReference type="InterPro" id="IPR006073">
    <property type="entry name" value="GTP-bd"/>
</dbReference>
<dbReference type="OrthoDB" id="444945at2759"/>
<dbReference type="PANTHER" id="PTHR11089:SF30">
    <property type="entry name" value="GUANINE NUCLEOTIDE-BINDING PROTEIN-LIKE 3 HOMOLOG"/>
    <property type="match status" value="1"/>
</dbReference>
<evidence type="ECO:0000256" key="3">
    <source>
        <dbReference type="ARBA" id="ARBA00023054"/>
    </source>
</evidence>
<feature type="compositionally biased region" description="Basic residues" evidence="6">
    <location>
        <begin position="534"/>
        <end position="546"/>
    </location>
</feature>
<dbReference type="EMBL" id="AAYY01000004">
    <property type="protein sequence ID" value="EDP44185.1"/>
    <property type="molecule type" value="Genomic_DNA"/>
</dbReference>
<dbReference type="VEuPathDB" id="FungiDB:MGL_1582"/>
<evidence type="ECO:0000256" key="4">
    <source>
        <dbReference type="ARBA" id="ARBA00023134"/>
    </source>
</evidence>
<dbReference type="InterPro" id="IPR030378">
    <property type="entry name" value="G_CP_dom"/>
</dbReference>
<dbReference type="GeneID" id="5855706"/>
<feature type="compositionally biased region" description="Acidic residues" evidence="6">
    <location>
        <begin position="443"/>
        <end position="452"/>
    </location>
</feature>
<reference evidence="8 9" key="1">
    <citation type="journal article" date="2007" name="Proc. Natl. Acad. Sci. U.S.A.">
        <title>Dandruff-associated Malassezia genomes reveal convergent and divergent virulence traits shared with plant and human fungal pathogens.</title>
        <authorList>
            <person name="Xu J."/>
            <person name="Saunders C.W."/>
            <person name="Hu P."/>
            <person name="Grant R.A."/>
            <person name="Boekhout T."/>
            <person name="Kuramae E.E."/>
            <person name="Kronstad J.W."/>
            <person name="Deangelis Y.M."/>
            <person name="Reeder N.L."/>
            <person name="Johnstone K.R."/>
            <person name="Leland M."/>
            <person name="Fieno A.M."/>
            <person name="Begley W.M."/>
            <person name="Sun Y."/>
            <person name="Lacey M.P."/>
            <person name="Chaudhary T."/>
            <person name="Keough T."/>
            <person name="Chu L."/>
            <person name="Sears R."/>
            <person name="Yuan B."/>
            <person name="Dawson T.L.Jr."/>
        </authorList>
    </citation>
    <scope>NUCLEOTIDE SEQUENCE [LARGE SCALE GENOMIC DNA]</scope>
    <source>
        <strain evidence="9">ATCC MYA-4612 / CBS 7966</strain>
    </source>
</reference>
<dbReference type="PROSITE" id="PS51721">
    <property type="entry name" value="G_CP"/>
    <property type="match status" value="1"/>
</dbReference>
<comment type="subcellular location">
    <subcellularLocation>
        <location evidence="1">Nucleus</location>
        <location evidence="1">Nucleolus</location>
    </subcellularLocation>
</comment>
<comment type="caution">
    <text evidence="8">The sequence shown here is derived from an EMBL/GenBank/DDBJ whole genome shotgun (WGS) entry which is preliminary data.</text>
</comment>
<evidence type="ECO:0000256" key="5">
    <source>
        <dbReference type="ARBA" id="ARBA00023242"/>
    </source>
</evidence>
<evidence type="ECO:0000313" key="8">
    <source>
        <dbReference type="EMBL" id="EDP44185.1"/>
    </source>
</evidence>
<organism evidence="8 9">
    <name type="scientific">Malassezia globosa (strain ATCC MYA-4612 / CBS 7966)</name>
    <name type="common">Dandruff-associated fungus</name>
    <dbReference type="NCBI Taxonomy" id="425265"/>
    <lineage>
        <taxon>Eukaryota</taxon>
        <taxon>Fungi</taxon>
        <taxon>Dikarya</taxon>
        <taxon>Basidiomycota</taxon>
        <taxon>Ustilaginomycotina</taxon>
        <taxon>Malasseziomycetes</taxon>
        <taxon>Malasseziales</taxon>
        <taxon>Malasseziaceae</taxon>
        <taxon>Malassezia</taxon>
    </lineage>
</organism>
<feature type="compositionally biased region" description="Basic and acidic residues" evidence="6">
    <location>
        <begin position="336"/>
        <end position="349"/>
    </location>
</feature>
<dbReference type="FunCoup" id="A8PY34">
    <property type="interactions" value="353"/>
</dbReference>
<evidence type="ECO:0000256" key="2">
    <source>
        <dbReference type="ARBA" id="ARBA00022741"/>
    </source>
</evidence>
<keyword evidence="5" id="KW-0539">Nucleus</keyword>
<evidence type="ECO:0000313" key="9">
    <source>
        <dbReference type="Proteomes" id="UP000008837"/>
    </source>
</evidence>
<dbReference type="GO" id="GO:0050793">
    <property type="term" value="P:regulation of developmental process"/>
    <property type="evidence" value="ECO:0007669"/>
    <property type="project" value="UniProtKB-ARBA"/>
</dbReference>
<dbReference type="CDD" id="cd04178">
    <property type="entry name" value="Nucleostemin_like"/>
    <property type="match status" value="1"/>
</dbReference>
<protein>
    <recommendedName>
        <fullName evidence="7">CP-type G domain-containing protein</fullName>
    </recommendedName>
</protein>
<keyword evidence="3" id="KW-0175">Coiled coil</keyword>
<keyword evidence="2" id="KW-0547">Nucleotide-binding</keyword>
<feature type="compositionally biased region" description="Polar residues" evidence="6">
    <location>
        <begin position="406"/>
        <end position="420"/>
    </location>
</feature>
<sequence length="612" mass="66489">MMNDTHEAEAVDMAVEAKQASRDARARLAQMTDKDHSIKSYMKELRKVLEHADVLLEVLDVRDPLGCRAYAVEEEAQRLGKRIVLILNKIDLVPRSNAQAWLEYLRHEFPTLPFKASTQQQRSNLAQSQNISWKSTGSGDKAEAQWAGGAESAGTRAILQLIKNYSRNLNLKTSITVGTIGAPNVGKSSLINSLKRSRVCGVASTPGHTKVVQGIMLDRHVRLLDSPGIVFSDANASPGATAAEITAAAEAAMLRNVLKVESVEDPVEPVQAILNRIEPKYLADVYDIPPITSRDAQDFLLRVAYQKGRLGRGALPDLDATARSVLHDWNTGKIKYHTEPPAKHPDLLRRRSSTQSTRQPGALSSSSDDGSAAILTSFSEPFDLAGLLGEADADVLGGDGAYSPPASESQVQEQQETPTQAMHDEVVADVTDSTLGKRGRLDSDDESDDDNVDDSRAHRKPNAWSLLDVQGNDDDDDDDADDDDDDNGMDLGFHANQAKTLSSAETKSKQGKASNDRPMFSAAEIQDMAPARGKERRKARKLKKRRAGDALVDQIDTLMDFGDAHDQSADEIEADGHSGSADMIDVRGAERVISEPSVDAANAQDVSEEEEL</sequence>
<dbReference type="SUPFAM" id="SSF52540">
    <property type="entry name" value="P-loop containing nucleoside triphosphate hydrolases"/>
    <property type="match status" value="1"/>
</dbReference>
<dbReference type="GO" id="GO:0051239">
    <property type="term" value="P:regulation of multicellular organismal process"/>
    <property type="evidence" value="ECO:0007669"/>
    <property type="project" value="UniProtKB-ARBA"/>
</dbReference>
<keyword evidence="9" id="KW-1185">Reference proteome</keyword>
<dbReference type="STRING" id="425265.A8PY34"/>